<dbReference type="PANTHER" id="PTHR19211">
    <property type="entry name" value="ATP-BINDING TRANSPORT PROTEIN-RELATED"/>
    <property type="match status" value="1"/>
</dbReference>
<proteinExistence type="predicted"/>
<dbReference type="InterPro" id="IPR050611">
    <property type="entry name" value="ABCF"/>
</dbReference>
<dbReference type="GO" id="GO:0005524">
    <property type="term" value="F:ATP binding"/>
    <property type="evidence" value="ECO:0007669"/>
    <property type="project" value="UniProtKB-KW"/>
</dbReference>
<reference evidence="9" key="3">
    <citation type="journal article" date="2017" name="J. Biotechnol.">
        <title>Complete genome sequence of Novosphingobium resinovorum SA1, a versatile xenobiotic-degrading bacterium capable of utilizing sulfanilic acid.</title>
        <authorList>
            <person name="Hegedus B."/>
            <person name="Kos P.B."/>
            <person name="Balint B."/>
            <person name="Maroti G."/>
            <person name="Gan H.M."/>
            <person name="Perei K."/>
            <person name="Rakhely G."/>
        </authorList>
    </citation>
    <scope>NUCLEOTIDE SEQUENCE [LARGE SCALE GENOMIC DNA]</scope>
    <source>
        <strain evidence="9">SA1</strain>
    </source>
</reference>
<keyword evidence="9" id="KW-1185">Reference proteome</keyword>
<dbReference type="InterPro" id="IPR017871">
    <property type="entry name" value="ABC_transporter-like_CS"/>
</dbReference>
<evidence type="ECO:0000313" key="8">
    <source>
        <dbReference type="Proteomes" id="UP000024329"/>
    </source>
</evidence>
<dbReference type="EMBL" id="JFYZ01000028">
    <property type="protein sequence ID" value="EZP79251.1"/>
    <property type="molecule type" value="Genomic_DNA"/>
</dbReference>
<dbReference type="Pfam" id="PF00005">
    <property type="entry name" value="ABC_tran"/>
    <property type="match status" value="2"/>
</dbReference>
<geneLocation type="plasmid" evidence="6 9">
    <name>pSA1</name>
</geneLocation>
<gene>
    <name evidence="6" type="ORF">BES08_22940</name>
    <name evidence="7" type="ORF">BV97_04140</name>
</gene>
<evidence type="ECO:0000313" key="6">
    <source>
        <dbReference type="EMBL" id="AOR79649.1"/>
    </source>
</evidence>
<dbReference type="RefSeq" id="WP_036528406.1">
    <property type="nucleotide sequence ID" value="NZ_CP017076.1"/>
</dbReference>
<keyword evidence="6" id="KW-0614">Plasmid</keyword>
<feature type="domain" description="ABC transporter" evidence="5">
    <location>
        <begin position="337"/>
        <end position="535"/>
    </location>
</feature>
<dbReference type="PROSITE" id="PS50893">
    <property type="entry name" value="ABC_TRANSPORTER_2"/>
    <property type="match status" value="2"/>
</dbReference>
<dbReference type="FunFam" id="3.40.50.300:FF:001320">
    <property type="entry name" value="Heme ABC transporter ATP-binding protein"/>
    <property type="match status" value="1"/>
</dbReference>
<dbReference type="eggNOG" id="COG0488">
    <property type="taxonomic scope" value="Bacteria"/>
</dbReference>
<keyword evidence="2" id="KW-0547">Nucleotide-binding</keyword>
<reference evidence="7 8" key="1">
    <citation type="submission" date="2014-03" db="EMBL/GenBank/DDBJ databases">
        <title>Whole genome sequence of Novosphingobium resinovorum KF1.</title>
        <authorList>
            <person name="Gan H.M."/>
            <person name="Gan H.Y."/>
            <person name="Chew T.H."/>
            <person name="Savka M.A."/>
        </authorList>
    </citation>
    <scope>NUCLEOTIDE SEQUENCE [LARGE SCALE GENOMIC DNA]</scope>
    <source>
        <strain evidence="7 8">KF1</strain>
    </source>
</reference>
<dbReference type="KEGG" id="nre:BES08_22940"/>
<dbReference type="PROSITE" id="PS00211">
    <property type="entry name" value="ABC_TRANSPORTER_1"/>
    <property type="match status" value="1"/>
</dbReference>
<evidence type="ECO:0000256" key="1">
    <source>
        <dbReference type="ARBA" id="ARBA00022737"/>
    </source>
</evidence>
<evidence type="ECO:0000313" key="7">
    <source>
        <dbReference type="EMBL" id="EZP79251.1"/>
    </source>
</evidence>
<feature type="region of interest" description="Disordered" evidence="4">
    <location>
        <begin position="241"/>
        <end position="305"/>
    </location>
</feature>
<reference evidence="6" key="2">
    <citation type="submission" date="2016-08" db="EMBL/GenBank/DDBJ databases">
        <authorList>
            <person name="Seilhamer J.J."/>
        </authorList>
    </citation>
    <scope>NUCLEOTIDE SEQUENCE [LARGE SCALE GENOMIC DNA]</scope>
    <source>
        <strain evidence="6">SA1</strain>
        <plasmid evidence="6">pSA1</plasmid>
    </source>
</reference>
<dbReference type="InterPro" id="IPR027417">
    <property type="entry name" value="P-loop_NTPase"/>
</dbReference>
<evidence type="ECO:0000256" key="2">
    <source>
        <dbReference type="ARBA" id="ARBA00022741"/>
    </source>
</evidence>
<dbReference type="Proteomes" id="UP000024329">
    <property type="component" value="Unassembled WGS sequence"/>
</dbReference>
<feature type="compositionally biased region" description="Basic and acidic residues" evidence="4">
    <location>
        <begin position="257"/>
        <end position="270"/>
    </location>
</feature>
<evidence type="ECO:0000256" key="4">
    <source>
        <dbReference type="SAM" id="MobiDB-lite"/>
    </source>
</evidence>
<keyword evidence="1" id="KW-0677">Repeat</keyword>
<evidence type="ECO:0000259" key="5">
    <source>
        <dbReference type="PROSITE" id="PS50893"/>
    </source>
</evidence>
<dbReference type="SUPFAM" id="SSF52540">
    <property type="entry name" value="P-loop containing nucleoside triphosphate hydrolases"/>
    <property type="match status" value="2"/>
</dbReference>
<dbReference type="Proteomes" id="UP000094626">
    <property type="component" value="Plasmid pSA1"/>
</dbReference>
<evidence type="ECO:0000256" key="3">
    <source>
        <dbReference type="ARBA" id="ARBA00022840"/>
    </source>
</evidence>
<dbReference type="PATRIC" id="fig|158500.4.peg.4208"/>
<dbReference type="InterPro" id="IPR003439">
    <property type="entry name" value="ABC_transporter-like_ATP-bd"/>
</dbReference>
<accession>A0A031JN79</accession>
<organism evidence="7 8">
    <name type="scientific">Novosphingobium resinovorum</name>
    <dbReference type="NCBI Taxonomy" id="158500"/>
    <lineage>
        <taxon>Bacteria</taxon>
        <taxon>Pseudomonadati</taxon>
        <taxon>Pseudomonadota</taxon>
        <taxon>Alphaproteobacteria</taxon>
        <taxon>Sphingomonadales</taxon>
        <taxon>Sphingomonadaceae</taxon>
        <taxon>Novosphingobium</taxon>
    </lineage>
</organism>
<dbReference type="OrthoDB" id="9808609at2"/>
<feature type="domain" description="ABC transporter" evidence="5">
    <location>
        <begin position="5"/>
        <end position="235"/>
    </location>
</feature>
<dbReference type="Gene3D" id="3.40.50.300">
    <property type="entry name" value="P-loop containing nucleotide triphosphate hydrolases"/>
    <property type="match status" value="2"/>
</dbReference>
<dbReference type="CDD" id="cd03221">
    <property type="entry name" value="ABCF_EF-3"/>
    <property type="match status" value="1"/>
</dbReference>
<evidence type="ECO:0000313" key="9">
    <source>
        <dbReference type="Proteomes" id="UP000094626"/>
    </source>
</evidence>
<name>A0A031JN79_9SPHN</name>
<dbReference type="SMART" id="SM00382">
    <property type="entry name" value="AAA"/>
    <property type="match status" value="2"/>
</dbReference>
<protein>
    <submittedName>
        <fullName evidence="6 7">ABC transporter</fullName>
    </submittedName>
</protein>
<feature type="compositionally biased region" description="Basic and acidic residues" evidence="4">
    <location>
        <begin position="281"/>
        <end position="305"/>
    </location>
</feature>
<sequence>MPASISVSHLAWSAPDGRRVLDDLTLDFSSERAGLIGRNGIGKSTLLGIIAGGVSPSRGGVRIHGTVGLLRQTVQTAPGETVADVLGAAAALAVLRRAEAGIATMDELSDADWTLEARAADALAGLGLHLPLDTPLASLSGGQRTRAALAGLVFAEPDFLLLDEPTNNLDAGGRAAVVDMLANWRAGAIVVSHDRELLDTMDAIVELTSLGATRYGGNWSDYSARKAVELATAEHDLAAAQRHRTSVARKAQVTAERQQRRDAAGNRQAERGGMPRILLGARRERAENSGAENRRLAERQRGEADLSVERAKARIEVLQPLSVQVAPTGLNPSREVLTLDHVSAGYGDGAPVLRDVSLRITGPERVAVTGANGSGKSTLLRVILGELAVSSGRVERHVPGRLLDQQVSVLQRESTIAENFMRLNPGLDDNACRAALARFGFRAASADQAVHALSGGQMLRAGLACVLGNPVPPPLLILDEPTNHLDIDAIAAIEAGLLAYDGALIVVSHDRHFLDRIRITRTVELTRDSPIHSAG</sequence>
<dbReference type="InterPro" id="IPR003593">
    <property type="entry name" value="AAA+_ATPase"/>
</dbReference>
<dbReference type="GO" id="GO:0016887">
    <property type="term" value="F:ATP hydrolysis activity"/>
    <property type="evidence" value="ECO:0007669"/>
    <property type="project" value="InterPro"/>
</dbReference>
<dbReference type="AlphaFoldDB" id="A0A031JN79"/>
<dbReference type="PANTHER" id="PTHR19211:SF6">
    <property type="entry name" value="BLL7188 PROTEIN"/>
    <property type="match status" value="1"/>
</dbReference>
<keyword evidence="3 7" id="KW-0067">ATP-binding</keyword>
<dbReference type="EMBL" id="CP017076">
    <property type="protein sequence ID" value="AOR79649.1"/>
    <property type="molecule type" value="Genomic_DNA"/>
</dbReference>